<evidence type="ECO:0000256" key="1">
    <source>
        <dbReference type="SAM" id="MobiDB-lite"/>
    </source>
</evidence>
<evidence type="ECO:0000313" key="2">
    <source>
        <dbReference type="EMBL" id="KAK6622343.1"/>
    </source>
</evidence>
<sequence>MKAKGSYRVEKRLKGCRWSVSPRQHPPRVRYGLHTRDPTTLKKAPDAIPDRLSR</sequence>
<accession>A0ABR1AM27</accession>
<dbReference type="Proteomes" id="UP001359485">
    <property type="component" value="Unassembled WGS sequence"/>
</dbReference>
<feature type="region of interest" description="Disordered" evidence="1">
    <location>
        <begin position="19"/>
        <end position="54"/>
    </location>
</feature>
<feature type="compositionally biased region" description="Basic and acidic residues" evidence="1">
    <location>
        <begin position="34"/>
        <end position="54"/>
    </location>
</feature>
<dbReference type="EMBL" id="JAWJWF010000047">
    <property type="protein sequence ID" value="KAK6622343.1"/>
    <property type="molecule type" value="Genomic_DNA"/>
</dbReference>
<evidence type="ECO:0000313" key="3">
    <source>
        <dbReference type="Proteomes" id="UP001359485"/>
    </source>
</evidence>
<organism evidence="2 3">
    <name type="scientific">Polyplax serrata</name>
    <name type="common">Common mouse louse</name>
    <dbReference type="NCBI Taxonomy" id="468196"/>
    <lineage>
        <taxon>Eukaryota</taxon>
        <taxon>Metazoa</taxon>
        <taxon>Ecdysozoa</taxon>
        <taxon>Arthropoda</taxon>
        <taxon>Hexapoda</taxon>
        <taxon>Insecta</taxon>
        <taxon>Pterygota</taxon>
        <taxon>Neoptera</taxon>
        <taxon>Paraneoptera</taxon>
        <taxon>Psocodea</taxon>
        <taxon>Troctomorpha</taxon>
        <taxon>Phthiraptera</taxon>
        <taxon>Anoplura</taxon>
        <taxon>Polyplacidae</taxon>
        <taxon>Polyplax</taxon>
    </lineage>
</organism>
<comment type="caution">
    <text evidence="2">The sequence shown here is derived from an EMBL/GenBank/DDBJ whole genome shotgun (WGS) entry which is preliminary data.</text>
</comment>
<reference evidence="2 3" key="1">
    <citation type="submission" date="2023-09" db="EMBL/GenBank/DDBJ databases">
        <title>Genomes of two closely related lineages of the louse Polyplax serrata with different host specificities.</title>
        <authorList>
            <person name="Martinu J."/>
            <person name="Tarabai H."/>
            <person name="Stefka J."/>
            <person name="Hypsa V."/>
        </authorList>
    </citation>
    <scope>NUCLEOTIDE SEQUENCE [LARGE SCALE GENOMIC DNA]</scope>
    <source>
        <strain evidence="2">98ZLc_SE</strain>
    </source>
</reference>
<protein>
    <submittedName>
        <fullName evidence="2">Uncharacterized protein</fullName>
    </submittedName>
</protein>
<keyword evidence="3" id="KW-1185">Reference proteome</keyword>
<name>A0ABR1AM27_POLSC</name>
<proteinExistence type="predicted"/>
<gene>
    <name evidence="2" type="ORF">RUM44_002154</name>
</gene>